<protein>
    <submittedName>
        <fullName evidence="2">Uncharacterized protein</fullName>
    </submittedName>
</protein>
<evidence type="ECO:0000313" key="3">
    <source>
        <dbReference type="Proteomes" id="UP000053105"/>
    </source>
</evidence>
<dbReference type="Proteomes" id="UP000053105">
    <property type="component" value="Unassembled WGS sequence"/>
</dbReference>
<evidence type="ECO:0000256" key="1">
    <source>
        <dbReference type="SAM" id="MobiDB-lite"/>
    </source>
</evidence>
<feature type="compositionally biased region" description="Basic and acidic residues" evidence="1">
    <location>
        <begin position="1"/>
        <end position="19"/>
    </location>
</feature>
<reference evidence="2 3" key="1">
    <citation type="submission" date="2015-07" db="EMBL/GenBank/DDBJ databases">
        <title>The genome of Melipona quadrifasciata.</title>
        <authorList>
            <person name="Pan H."/>
            <person name="Kapheim K."/>
        </authorList>
    </citation>
    <scope>NUCLEOTIDE SEQUENCE [LARGE SCALE GENOMIC DNA]</scope>
    <source>
        <strain evidence="2">0111107301</strain>
        <tissue evidence="2">Whole body</tissue>
    </source>
</reference>
<feature type="region of interest" description="Disordered" evidence="1">
    <location>
        <begin position="1"/>
        <end position="51"/>
    </location>
</feature>
<feature type="compositionally biased region" description="Polar residues" evidence="1">
    <location>
        <begin position="20"/>
        <end position="30"/>
    </location>
</feature>
<keyword evidence="3" id="KW-1185">Reference proteome</keyword>
<organism evidence="2 3">
    <name type="scientific">Melipona quadrifasciata</name>
    <dbReference type="NCBI Taxonomy" id="166423"/>
    <lineage>
        <taxon>Eukaryota</taxon>
        <taxon>Metazoa</taxon>
        <taxon>Ecdysozoa</taxon>
        <taxon>Arthropoda</taxon>
        <taxon>Hexapoda</taxon>
        <taxon>Insecta</taxon>
        <taxon>Pterygota</taxon>
        <taxon>Neoptera</taxon>
        <taxon>Endopterygota</taxon>
        <taxon>Hymenoptera</taxon>
        <taxon>Apocrita</taxon>
        <taxon>Aculeata</taxon>
        <taxon>Apoidea</taxon>
        <taxon>Anthophila</taxon>
        <taxon>Apidae</taxon>
        <taxon>Melipona</taxon>
    </lineage>
</organism>
<dbReference type="AlphaFoldDB" id="A0A0M8ZU77"/>
<dbReference type="EMBL" id="KQ435844">
    <property type="protein sequence ID" value="KOX71245.1"/>
    <property type="molecule type" value="Genomic_DNA"/>
</dbReference>
<proteinExistence type="predicted"/>
<accession>A0A0M8ZU77</accession>
<sequence length="67" mass="7616">MRGGGREKVTRDGRKRENGTRPSTDASTRLNFYHRGRRLRENTDRECPASADCSHLANAPEIARITF</sequence>
<evidence type="ECO:0000313" key="2">
    <source>
        <dbReference type="EMBL" id="KOX71245.1"/>
    </source>
</evidence>
<gene>
    <name evidence="2" type="ORF">WN51_03479</name>
</gene>
<name>A0A0M8ZU77_9HYME</name>